<keyword evidence="1" id="KW-0472">Membrane</keyword>
<evidence type="ECO:0000313" key="3">
    <source>
        <dbReference type="Proteomes" id="UP000706172"/>
    </source>
</evidence>
<name>A0A931CTA7_9BACT</name>
<dbReference type="AlphaFoldDB" id="A0A931CTA7"/>
<feature type="transmembrane region" description="Helical" evidence="1">
    <location>
        <begin position="54"/>
        <end position="73"/>
    </location>
</feature>
<feature type="transmembrane region" description="Helical" evidence="1">
    <location>
        <begin position="29"/>
        <end position="47"/>
    </location>
</feature>
<organism evidence="2 3">
    <name type="scientific">Desulfotignum balticum</name>
    <dbReference type="NCBI Taxonomy" id="115781"/>
    <lineage>
        <taxon>Bacteria</taxon>
        <taxon>Pseudomonadati</taxon>
        <taxon>Thermodesulfobacteriota</taxon>
        <taxon>Desulfobacteria</taxon>
        <taxon>Desulfobacterales</taxon>
        <taxon>Desulfobacteraceae</taxon>
        <taxon>Desulfotignum</taxon>
    </lineage>
</organism>
<protein>
    <submittedName>
        <fullName evidence="2">C4-dicarboxylate ABC transporter permease</fullName>
    </submittedName>
</protein>
<evidence type="ECO:0000256" key="1">
    <source>
        <dbReference type="SAM" id="Phobius"/>
    </source>
</evidence>
<evidence type="ECO:0000313" key="2">
    <source>
        <dbReference type="EMBL" id="MBG0780308.1"/>
    </source>
</evidence>
<keyword evidence="1" id="KW-0812">Transmembrane</keyword>
<accession>A0A931CTA7</accession>
<gene>
    <name evidence="2" type="ORF">H0S81_10340</name>
</gene>
<dbReference type="EMBL" id="JACCQK010000668">
    <property type="protein sequence ID" value="MBG0780308.1"/>
    <property type="molecule type" value="Genomic_DNA"/>
</dbReference>
<proteinExistence type="predicted"/>
<reference evidence="2" key="1">
    <citation type="submission" date="2020-07" db="EMBL/GenBank/DDBJ databases">
        <title>Severe corrosion of carbon steel in oil field produced water can be linked to methanogenic archaea containing a special type of NiFe hydrogenase.</title>
        <authorList>
            <person name="Lahme S."/>
            <person name="Mand J."/>
            <person name="Longwell J."/>
            <person name="Smith R."/>
            <person name="Enning D."/>
        </authorList>
    </citation>
    <scope>NUCLEOTIDE SEQUENCE</scope>
    <source>
        <strain evidence="2">MIC098Bin6</strain>
    </source>
</reference>
<dbReference type="Proteomes" id="UP000706172">
    <property type="component" value="Unassembled WGS sequence"/>
</dbReference>
<sequence>ISLVLVLLIAVVFLSAALTGYFFTILSLFQRTIMAAAAIGAFVFCAHPDLVGRPVTLAAATLAIVGFFVWLFLRSRATDPVTDNT</sequence>
<comment type="caution">
    <text evidence="2">The sequence shown here is derived from an EMBL/GenBank/DDBJ whole genome shotgun (WGS) entry which is preliminary data.</text>
</comment>
<keyword evidence="1" id="KW-1133">Transmembrane helix</keyword>
<feature type="non-terminal residue" evidence="2">
    <location>
        <position position="1"/>
    </location>
</feature>